<dbReference type="EMBL" id="CM027680">
    <property type="protein sequence ID" value="KAG0549406.1"/>
    <property type="molecule type" value="Genomic_DNA"/>
</dbReference>
<evidence type="ECO:0000313" key="2">
    <source>
        <dbReference type="EMBL" id="KAG0549406.1"/>
    </source>
</evidence>
<evidence type="ECO:0000256" key="1">
    <source>
        <dbReference type="SAM" id="MobiDB-lite"/>
    </source>
</evidence>
<organism evidence="2 3">
    <name type="scientific">Sorghum bicolor</name>
    <name type="common">Sorghum</name>
    <name type="synonym">Sorghum vulgare</name>
    <dbReference type="NCBI Taxonomy" id="4558"/>
    <lineage>
        <taxon>Eukaryota</taxon>
        <taxon>Viridiplantae</taxon>
        <taxon>Streptophyta</taxon>
        <taxon>Embryophyta</taxon>
        <taxon>Tracheophyta</taxon>
        <taxon>Spermatophyta</taxon>
        <taxon>Magnoliopsida</taxon>
        <taxon>Liliopsida</taxon>
        <taxon>Poales</taxon>
        <taxon>Poaceae</taxon>
        <taxon>PACMAD clade</taxon>
        <taxon>Panicoideae</taxon>
        <taxon>Andropogonodae</taxon>
        <taxon>Andropogoneae</taxon>
        <taxon>Sorghinae</taxon>
        <taxon>Sorghum</taxon>
    </lineage>
</organism>
<proteinExistence type="predicted"/>
<reference evidence="2" key="2">
    <citation type="submission" date="2020-10" db="EMBL/GenBank/DDBJ databases">
        <authorList>
            <person name="Cooper E.A."/>
            <person name="Brenton Z.W."/>
            <person name="Flinn B.S."/>
            <person name="Jenkins J."/>
            <person name="Shu S."/>
            <person name="Flowers D."/>
            <person name="Luo F."/>
            <person name="Wang Y."/>
            <person name="Xia P."/>
            <person name="Barry K."/>
            <person name="Daum C."/>
            <person name="Lipzen A."/>
            <person name="Yoshinaga Y."/>
            <person name="Schmutz J."/>
            <person name="Saski C."/>
            <person name="Vermerris W."/>
            <person name="Kresovich S."/>
        </authorList>
    </citation>
    <scope>NUCLEOTIDE SEQUENCE</scope>
</reference>
<feature type="region of interest" description="Disordered" evidence="1">
    <location>
        <begin position="22"/>
        <end position="43"/>
    </location>
</feature>
<evidence type="ECO:0000313" key="3">
    <source>
        <dbReference type="Proteomes" id="UP000807115"/>
    </source>
</evidence>
<sequence length="139" mass="15182">MGKAHPAGLCADEATTTYSLTHCSQSHRQPGSDRSAQPTHPRAPASLAAGMAGFINLQIHLRAQFVYWWSLTMLPSAKNNAPFPVQYKASTDFVAQSDWQRNLKQCFVYADPQTLHFFSGVKAGTFRILGNGQTVGLSV</sequence>
<dbReference type="Proteomes" id="UP000807115">
    <property type="component" value="Chromosome 1"/>
</dbReference>
<feature type="compositionally biased region" description="Polar residues" evidence="1">
    <location>
        <begin position="22"/>
        <end position="38"/>
    </location>
</feature>
<name>A0A921S0N0_SORBI</name>
<reference evidence="2" key="1">
    <citation type="journal article" date="2019" name="BMC Genomics">
        <title>A new reference genome for Sorghum bicolor reveals high levels of sequence similarity between sweet and grain genotypes: implications for the genetics of sugar metabolism.</title>
        <authorList>
            <person name="Cooper E.A."/>
            <person name="Brenton Z.W."/>
            <person name="Flinn B.S."/>
            <person name="Jenkins J."/>
            <person name="Shu S."/>
            <person name="Flowers D."/>
            <person name="Luo F."/>
            <person name="Wang Y."/>
            <person name="Xia P."/>
            <person name="Barry K."/>
            <person name="Daum C."/>
            <person name="Lipzen A."/>
            <person name="Yoshinaga Y."/>
            <person name="Schmutz J."/>
            <person name="Saski C."/>
            <person name="Vermerris W."/>
            <person name="Kresovich S."/>
        </authorList>
    </citation>
    <scope>NUCLEOTIDE SEQUENCE</scope>
</reference>
<protein>
    <submittedName>
        <fullName evidence="2">Uncharacterized protein</fullName>
    </submittedName>
</protein>
<dbReference type="AlphaFoldDB" id="A0A921S0N0"/>
<comment type="caution">
    <text evidence="2">The sequence shown here is derived from an EMBL/GenBank/DDBJ whole genome shotgun (WGS) entry which is preliminary data.</text>
</comment>
<accession>A0A921S0N0</accession>
<gene>
    <name evidence="2" type="ORF">BDA96_01G253100</name>
</gene>